<dbReference type="EMBL" id="DYVS01000318">
    <property type="protein sequence ID" value="HJF72387.1"/>
    <property type="molecule type" value="Genomic_DNA"/>
</dbReference>
<name>A0A921H6G4_9BACT</name>
<dbReference type="InterPro" id="IPR025347">
    <property type="entry name" value="DUF4251"/>
</dbReference>
<dbReference type="Pfam" id="PF14059">
    <property type="entry name" value="DUF4251"/>
    <property type="match status" value="1"/>
</dbReference>
<dbReference type="Proteomes" id="UP000742098">
    <property type="component" value="Unassembled WGS sequence"/>
</dbReference>
<reference evidence="1" key="1">
    <citation type="journal article" date="2021" name="PeerJ">
        <title>Extensive microbial diversity within the chicken gut microbiome revealed by metagenomics and culture.</title>
        <authorList>
            <person name="Gilroy R."/>
            <person name="Ravi A."/>
            <person name="Getino M."/>
            <person name="Pursley I."/>
            <person name="Horton D.L."/>
            <person name="Alikhan N.F."/>
            <person name="Baker D."/>
            <person name="Gharbi K."/>
            <person name="Hall N."/>
            <person name="Watson M."/>
            <person name="Adriaenssens E.M."/>
            <person name="Foster-Nyarko E."/>
            <person name="Jarju S."/>
            <person name="Secka A."/>
            <person name="Antonio M."/>
            <person name="Oren A."/>
            <person name="Chaudhuri R.R."/>
            <person name="La Ragione R."/>
            <person name="Hildebrand F."/>
            <person name="Pallen M.J."/>
        </authorList>
    </citation>
    <scope>NUCLEOTIDE SEQUENCE</scope>
    <source>
        <strain evidence="1">6966</strain>
    </source>
</reference>
<evidence type="ECO:0000313" key="1">
    <source>
        <dbReference type="EMBL" id="HJF72387.1"/>
    </source>
</evidence>
<reference evidence="1" key="2">
    <citation type="submission" date="2021-09" db="EMBL/GenBank/DDBJ databases">
        <authorList>
            <person name="Gilroy R."/>
        </authorList>
    </citation>
    <scope>NUCLEOTIDE SEQUENCE</scope>
    <source>
        <strain evidence="1">6966</strain>
    </source>
</reference>
<dbReference type="Gene3D" id="2.40.128.410">
    <property type="match status" value="1"/>
</dbReference>
<protein>
    <submittedName>
        <fullName evidence="1">DUF4251 domain-containing protein</fullName>
    </submittedName>
</protein>
<comment type="caution">
    <text evidence="1">The sequence shown here is derived from an EMBL/GenBank/DDBJ whole genome shotgun (WGS) entry which is preliminary data.</text>
</comment>
<dbReference type="AlphaFoldDB" id="A0A921H6G4"/>
<gene>
    <name evidence="1" type="ORF">K8V05_16685</name>
</gene>
<sequence length="222" mass="24999">MNPNGESWLVVHDLLYIKTTSIFTKNNKNMKTLKTIIPIGILLFTCLFAMGEKKQKSDTAGIAKIEQLMKNREFYIEVDQAFPTGNSSITINSKYGQKRIGGEGYVSLATNEGQLFILDTVASGRLPFFGRAYSTEYGQGGGIEFEKAKIENESFKVINKRKKHYIEYKFNVRNRNDVFNFYVEVYGNGKCSVNVTSNNRANISYGGDLTPIPDDKRKALGI</sequence>
<organism evidence="1 2">
    <name type="scientific">Butyricimonas virosa</name>
    <dbReference type="NCBI Taxonomy" id="544645"/>
    <lineage>
        <taxon>Bacteria</taxon>
        <taxon>Pseudomonadati</taxon>
        <taxon>Bacteroidota</taxon>
        <taxon>Bacteroidia</taxon>
        <taxon>Bacteroidales</taxon>
        <taxon>Odoribacteraceae</taxon>
        <taxon>Butyricimonas</taxon>
    </lineage>
</organism>
<accession>A0A921H6G4</accession>
<evidence type="ECO:0000313" key="2">
    <source>
        <dbReference type="Proteomes" id="UP000742098"/>
    </source>
</evidence>
<proteinExistence type="predicted"/>